<comment type="caution">
    <text evidence="3">The sequence shown here is derived from an EMBL/GenBank/DDBJ whole genome shotgun (WGS) entry which is preliminary data.</text>
</comment>
<dbReference type="RefSeq" id="WP_344671808.1">
    <property type="nucleotide sequence ID" value="NZ_BAAAQN010000093.1"/>
</dbReference>
<dbReference type="InterPro" id="IPR036388">
    <property type="entry name" value="WH-like_DNA-bd_sf"/>
</dbReference>
<feature type="compositionally biased region" description="Basic and acidic residues" evidence="1">
    <location>
        <begin position="199"/>
        <end position="213"/>
    </location>
</feature>
<dbReference type="Proteomes" id="UP001500751">
    <property type="component" value="Unassembled WGS sequence"/>
</dbReference>
<evidence type="ECO:0000313" key="4">
    <source>
        <dbReference type="Proteomes" id="UP001500751"/>
    </source>
</evidence>
<feature type="region of interest" description="Disordered" evidence="1">
    <location>
        <begin position="90"/>
        <end position="258"/>
    </location>
</feature>
<evidence type="ECO:0000259" key="2">
    <source>
        <dbReference type="Pfam" id="PF09339"/>
    </source>
</evidence>
<feature type="compositionally biased region" description="Acidic residues" evidence="1">
    <location>
        <begin position="214"/>
        <end position="226"/>
    </location>
</feature>
<feature type="domain" description="HTH iclR-type" evidence="2">
    <location>
        <begin position="30"/>
        <end position="74"/>
    </location>
</feature>
<name>A0ABP5H6A0_9ACTN</name>
<dbReference type="EMBL" id="BAAAQN010000093">
    <property type="protein sequence ID" value="GAA2063779.1"/>
    <property type="molecule type" value="Genomic_DNA"/>
</dbReference>
<reference evidence="4" key="1">
    <citation type="journal article" date="2019" name="Int. J. Syst. Evol. Microbiol.">
        <title>The Global Catalogue of Microorganisms (GCM) 10K type strain sequencing project: providing services to taxonomists for standard genome sequencing and annotation.</title>
        <authorList>
            <consortium name="The Broad Institute Genomics Platform"/>
            <consortium name="The Broad Institute Genome Sequencing Center for Infectious Disease"/>
            <person name="Wu L."/>
            <person name="Ma J."/>
        </authorList>
    </citation>
    <scope>NUCLEOTIDE SEQUENCE [LARGE SCALE GENOMIC DNA]</scope>
    <source>
        <strain evidence="4">JCM 16014</strain>
    </source>
</reference>
<dbReference type="Pfam" id="PF09339">
    <property type="entry name" value="HTH_IclR"/>
    <property type="match status" value="1"/>
</dbReference>
<sequence length="352" mass="36048">MPKKKTPAKSAPVANPQPPADTPAFPPSTLTVLAQLDSESGMTAAEVVESSGLGRSTVTKALSTLHDAGLAVRQDGGFDGTRRIADLWFAAPGASDAVRTDPDADAATDDPEQPTADDDAQAEPADGVVEPGGNTDTDTAAPDRVEGEPSLNIPTGGDSEPDERSAESGPDLDDEPTDGLAVGGAPEGEAMPDGPEADEPTHPETAEPDHIDDADIALVPEADEPESERANEPDELADGGAEGDGAVSGAAQPGPVLPVAAPVAPSAAQVAGAEASPARLGKGELRAQVEDHLREHPDRAWTPTAISKVLNRSAGAINNACEKLLETEVVTTFEDKPRRFQWRDQGASLAAS</sequence>
<accession>A0ABP5H6A0</accession>
<dbReference type="InterPro" id="IPR005471">
    <property type="entry name" value="Tscrpt_reg_IclR_N"/>
</dbReference>
<gene>
    <name evidence="3" type="ORF">GCM10009839_88980</name>
</gene>
<organism evidence="3 4">
    <name type="scientific">Catenulispora yoronensis</name>
    <dbReference type="NCBI Taxonomy" id="450799"/>
    <lineage>
        <taxon>Bacteria</taxon>
        <taxon>Bacillati</taxon>
        <taxon>Actinomycetota</taxon>
        <taxon>Actinomycetes</taxon>
        <taxon>Catenulisporales</taxon>
        <taxon>Catenulisporaceae</taxon>
        <taxon>Catenulispora</taxon>
    </lineage>
</organism>
<evidence type="ECO:0000313" key="3">
    <source>
        <dbReference type="EMBL" id="GAA2063779.1"/>
    </source>
</evidence>
<feature type="region of interest" description="Disordered" evidence="1">
    <location>
        <begin position="1"/>
        <end position="28"/>
    </location>
</feature>
<proteinExistence type="predicted"/>
<feature type="compositionally biased region" description="Pro residues" evidence="1">
    <location>
        <begin position="15"/>
        <end position="26"/>
    </location>
</feature>
<feature type="compositionally biased region" description="Low complexity" evidence="1">
    <location>
        <begin position="244"/>
        <end position="258"/>
    </location>
</feature>
<keyword evidence="4" id="KW-1185">Reference proteome</keyword>
<dbReference type="Gene3D" id="1.10.10.10">
    <property type="entry name" value="Winged helix-like DNA-binding domain superfamily/Winged helix DNA-binding domain"/>
    <property type="match status" value="1"/>
</dbReference>
<feature type="compositionally biased region" description="Acidic residues" evidence="1">
    <location>
        <begin position="103"/>
        <end position="121"/>
    </location>
</feature>
<evidence type="ECO:0000256" key="1">
    <source>
        <dbReference type="SAM" id="MobiDB-lite"/>
    </source>
</evidence>
<dbReference type="SUPFAM" id="SSF46785">
    <property type="entry name" value="Winged helix' DNA-binding domain"/>
    <property type="match status" value="1"/>
</dbReference>
<protein>
    <recommendedName>
        <fullName evidence="2">HTH iclR-type domain-containing protein</fullName>
    </recommendedName>
</protein>
<dbReference type="InterPro" id="IPR036390">
    <property type="entry name" value="WH_DNA-bd_sf"/>
</dbReference>